<feature type="compositionally biased region" description="Pro residues" evidence="1">
    <location>
        <begin position="32"/>
        <end position="44"/>
    </location>
</feature>
<dbReference type="InParanoid" id="A0A409YL37"/>
<dbReference type="AlphaFoldDB" id="A0A409YL37"/>
<gene>
    <name evidence="2" type="ORF">CVT26_005788</name>
</gene>
<organism evidence="2 3">
    <name type="scientific">Gymnopilus dilepis</name>
    <dbReference type="NCBI Taxonomy" id="231916"/>
    <lineage>
        <taxon>Eukaryota</taxon>
        <taxon>Fungi</taxon>
        <taxon>Dikarya</taxon>
        <taxon>Basidiomycota</taxon>
        <taxon>Agaricomycotina</taxon>
        <taxon>Agaricomycetes</taxon>
        <taxon>Agaricomycetidae</taxon>
        <taxon>Agaricales</taxon>
        <taxon>Agaricineae</taxon>
        <taxon>Hymenogastraceae</taxon>
        <taxon>Gymnopilus</taxon>
    </lineage>
</organism>
<dbReference type="EMBL" id="NHYE01000704">
    <property type="protein sequence ID" value="PPR03771.1"/>
    <property type="molecule type" value="Genomic_DNA"/>
</dbReference>
<feature type="region of interest" description="Disordered" evidence="1">
    <location>
        <begin position="1"/>
        <end position="46"/>
    </location>
</feature>
<feature type="non-terminal residue" evidence="2">
    <location>
        <position position="1"/>
    </location>
</feature>
<reference evidence="2 3" key="1">
    <citation type="journal article" date="2018" name="Evol. Lett.">
        <title>Horizontal gene cluster transfer increased hallucinogenic mushroom diversity.</title>
        <authorList>
            <person name="Reynolds H.T."/>
            <person name="Vijayakumar V."/>
            <person name="Gluck-Thaler E."/>
            <person name="Korotkin H.B."/>
            <person name="Matheny P.B."/>
            <person name="Slot J.C."/>
        </authorList>
    </citation>
    <scope>NUCLEOTIDE SEQUENCE [LARGE SCALE GENOMIC DNA]</scope>
    <source>
        <strain evidence="2 3">SRW20</strain>
    </source>
</reference>
<accession>A0A409YL37</accession>
<evidence type="ECO:0000313" key="3">
    <source>
        <dbReference type="Proteomes" id="UP000284706"/>
    </source>
</evidence>
<proteinExistence type="predicted"/>
<comment type="caution">
    <text evidence="2">The sequence shown here is derived from an EMBL/GenBank/DDBJ whole genome shotgun (WGS) entry which is preliminary data.</text>
</comment>
<dbReference type="Proteomes" id="UP000284706">
    <property type="component" value="Unassembled WGS sequence"/>
</dbReference>
<keyword evidence="3" id="KW-1185">Reference proteome</keyword>
<feature type="compositionally biased region" description="Basic and acidic residues" evidence="1">
    <location>
        <begin position="163"/>
        <end position="174"/>
    </location>
</feature>
<feature type="region of interest" description="Disordered" evidence="1">
    <location>
        <begin position="148"/>
        <end position="174"/>
    </location>
</feature>
<evidence type="ECO:0000313" key="2">
    <source>
        <dbReference type="EMBL" id="PPR03771.1"/>
    </source>
</evidence>
<evidence type="ECO:0000256" key="1">
    <source>
        <dbReference type="SAM" id="MobiDB-lite"/>
    </source>
</evidence>
<name>A0A409YL37_9AGAR</name>
<protein>
    <submittedName>
        <fullName evidence="2">Uncharacterized protein</fullName>
    </submittedName>
</protein>
<sequence length="174" mass="19639">RQYIPVAFGGHPLQAAPPFNTLTPPSHTQPPYLLPPPPPPPPPVAHQGLPAHSSGFLPYQAPTGRQMASSSSFARPTPEMTIPPGLFNPSVTTNQTSQQAMISLLKEQNQLIREQNQLTSRLVEIMDIRTSQIRDEVRDLRSFMNFQQQKDSRYPPRVVAEPLDLRKQQQRRYD</sequence>